<proteinExistence type="predicted"/>
<feature type="region of interest" description="Disordered" evidence="1">
    <location>
        <begin position="1"/>
        <end position="93"/>
    </location>
</feature>
<gene>
    <name evidence="2" type="ORF">BJ554DRAFT_7003</name>
</gene>
<dbReference type="EMBL" id="JAEFCI010004521">
    <property type="protein sequence ID" value="KAG5460896.1"/>
    <property type="molecule type" value="Genomic_DNA"/>
</dbReference>
<dbReference type="Proteomes" id="UP000673691">
    <property type="component" value="Unassembled WGS sequence"/>
</dbReference>
<feature type="non-terminal residue" evidence="2">
    <location>
        <position position="1"/>
    </location>
</feature>
<comment type="caution">
    <text evidence="2">The sequence shown here is derived from an EMBL/GenBank/DDBJ whole genome shotgun (WGS) entry which is preliminary data.</text>
</comment>
<protein>
    <submittedName>
        <fullName evidence="2">Uncharacterized protein</fullName>
    </submittedName>
</protein>
<reference evidence="2 3" key="1">
    <citation type="journal article" name="Sci. Rep.">
        <title>Genome-scale phylogenetic analyses confirm Olpidium as the closest living zoosporic fungus to the non-flagellated, terrestrial fungi.</title>
        <authorList>
            <person name="Chang Y."/>
            <person name="Rochon D."/>
            <person name="Sekimoto S."/>
            <person name="Wang Y."/>
            <person name="Chovatia M."/>
            <person name="Sandor L."/>
            <person name="Salamov A."/>
            <person name="Grigoriev I.V."/>
            <person name="Stajich J.E."/>
            <person name="Spatafora J.W."/>
        </authorList>
    </citation>
    <scope>NUCLEOTIDE SEQUENCE [LARGE SCALE GENOMIC DNA]</scope>
    <source>
        <strain evidence="2">S191</strain>
    </source>
</reference>
<evidence type="ECO:0000313" key="2">
    <source>
        <dbReference type="EMBL" id="KAG5460896.1"/>
    </source>
</evidence>
<sequence>GGGGGLPAGPLPSAGANEKRKKKRKKRKKKSGKRGRKKGARAHLDPGFPGTPSPSSGECAGGAGGRSRRDNFPFSPSPTSCKKKKKQQHHHRYKYVVDGKPEGFERALDGTADRTLNDFYGREVTHQAMPQFRAPFDDDPKGHWTRQSKSEIFDDGYIPTVHFSGQAADKYMVSAQDATVDVLFVGRTQAQKFTVRGVAASAKNTEFAKAQLKIDFTGDVFYGRSAIKLRNSESDATMMREQLYGEMLRAAGAPVQESVKARVYYNKKPYGLLELQDQTSNGGFIAELFYGSGVARPAALGVPLECSTGADFSPDGPYDAFQQIDAKRQETNSRVADLSKALAALDVANADAVAEFEKSWFDIESFFKAMCSTVLRLYAATPLSPVLFYGML</sequence>
<feature type="compositionally biased region" description="Basic residues" evidence="1">
    <location>
        <begin position="19"/>
        <end position="41"/>
    </location>
</feature>
<evidence type="ECO:0000256" key="1">
    <source>
        <dbReference type="SAM" id="MobiDB-lite"/>
    </source>
</evidence>
<feature type="compositionally biased region" description="Basic residues" evidence="1">
    <location>
        <begin position="81"/>
        <end position="93"/>
    </location>
</feature>
<dbReference type="OrthoDB" id="2387105at2759"/>
<evidence type="ECO:0000313" key="3">
    <source>
        <dbReference type="Proteomes" id="UP000673691"/>
    </source>
</evidence>
<dbReference type="InterPro" id="IPR014867">
    <property type="entry name" value="Spore_coat_CotH_CotH2/3/7"/>
</dbReference>
<feature type="non-terminal residue" evidence="2">
    <location>
        <position position="392"/>
    </location>
</feature>
<keyword evidence="3" id="KW-1185">Reference proteome</keyword>
<organism evidence="2 3">
    <name type="scientific">Olpidium bornovanus</name>
    <dbReference type="NCBI Taxonomy" id="278681"/>
    <lineage>
        <taxon>Eukaryota</taxon>
        <taxon>Fungi</taxon>
        <taxon>Fungi incertae sedis</taxon>
        <taxon>Olpidiomycota</taxon>
        <taxon>Olpidiomycotina</taxon>
        <taxon>Olpidiomycetes</taxon>
        <taxon>Olpidiales</taxon>
        <taxon>Olpidiaceae</taxon>
        <taxon>Olpidium</taxon>
    </lineage>
</organism>
<accession>A0A8H8DJS3</accession>
<dbReference type="AlphaFoldDB" id="A0A8H8DJS3"/>
<dbReference type="Pfam" id="PF08757">
    <property type="entry name" value="CotH"/>
    <property type="match status" value="1"/>
</dbReference>
<feature type="compositionally biased region" description="Low complexity" evidence="1">
    <location>
        <begin position="46"/>
        <end position="57"/>
    </location>
</feature>
<name>A0A8H8DJS3_9FUNG</name>